<evidence type="ECO:0000256" key="5">
    <source>
        <dbReference type="ARBA" id="ARBA00022846"/>
    </source>
</evidence>
<evidence type="ECO:0000313" key="10">
    <source>
        <dbReference type="EMBL" id="CAK9197329.1"/>
    </source>
</evidence>
<evidence type="ECO:0000256" key="3">
    <source>
        <dbReference type="ARBA" id="ARBA00022490"/>
    </source>
</evidence>
<comment type="subcellular location">
    <subcellularLocation>
        <location evidence="1">Cytoplasm</location>
        <location evidence="1">Cytoskeleton</location>
        <location evidence="1">Flagellum axoneme</location>
    </subcellularLocation>
</comment>
<evidence type="ECO:0000256" key="2">
    <source>
        <dbReference type="ARBA" id="ARBA00006737"/>
    </source>
</evidence>
<feature type="region of interest" description="Disordered" evidence="9">
    <location>
        <begin position="73"/>
        <end position="102"/>
    </location>
</feature>
<sequence>MGSAQVMKGRPVPNPLLDRKLNMTNKLRPKFTVAQIQATAEIRRIRVAPKETVLHPRMQNLMFDFRVHRGSPHPKRWMEPEEEPPKLKPPKVMISHAPTPEPPIQQLESYLEALPKPDHEDPDPDPYFERAPTPVFVPWPLGPAKETQIWPGDLFEFDSDVEPMLEVLVGRCLAQGYMDAQEELQVNYMRNHQESFEFLKIAELDCWQRMWLAEIRCEEERERRCIQEAELSKQEALLGSKVEAQKVGRLYLTNMMSTAIQICMDKGLFEDPLEKQIKEVYLPHLYAEMAVEYDELVQSRKTVNLLVDETVEPPDYLERAEDGMNIVMAQLLDILDSWITFEDDVMIELDAAESASQFTMQGIVGEVHLVESASQFTMQGIVGEVGLVTDTSNLLMDSVLETVDTQATETTNLTRGLMEHMMGQLQ</sequence>
<evidence type="ECO:0000256" key="4">
    <source>
        <dbReference type="ARBA" id="ARBA00022553"/>
    </source>
</evidence>
<reference evidence="10" key="1">
    <citation type="submission" date="2024-02" db="EMBL/GenBank/DDBJ databases">
        <authorList>
            <consortium name="ELIXIR-Norway"/>
            <consortium name="Elixir Norway"/>
        </authorList>
    </citation>
    <scope>NUCLEOTIDE SEQUENCE</scope>
</reference>
<evidence type="ECO:0000256" key="6">
    <source>
        <dbReference type="ARBA" id="ARBA00023069"/>
    </source>
</evidence>
<keyword evidence="3" id="KW-0963">Cytoplasm</keyword>
<protein>
    <submittedName>
        <fullName evidence="10">Uncharacterized protein</fullName>
    </submittedName>
</protein>
<organism evidence="10 11">
    <name type="scientific">Sphagnum troendelagicum</name>
    <dbReference type="NCBI Taxonomy" id="128251"/>
    <lineage>
        <taxon>Eukaryota</taxon>
        <taxon>Viridiplantae</taxon>
        <taxon>Streptophyta</taxon>
        <taxon>Embryophyta</taxon>
        <taxon>Bryophyta</taxon>
        <taxon>Sphagnophytina</taxon>
        <taxon>Sphagnopsida</taxon>
        <taxon>Sphagnales</taxon>
        <taxon>Sphagnaceae</taxon>
        <taxon>Sphagnum</taxon>
    </lineage>
</organism>
<dbReference type="PANTHER" id="PTHR21648:SF0">
    <property type="entry name" value="RADIAL SPOKE HEAD PROTEIN 3 HOMOLOG"/>
    <property type="match status" value="1"/>
</dbReference>
<evidence type="ECO:0000256" key="8">
    <source>
        <dbReference type="ARBA" id="ARBA00023273"/>
    </source>
</evidence>
<dbReference type="Pfam" id="PF06098">
    <property type="entry name" value="Radial_spoke_3"/>
    <property type="match status" value="1"/>
</dbReference>
<keyword evidence="7" id="KW-0206">Cytoskeleton</keyword>
<keyword evidence="5" id="KW-0282">Flagellum</keyword>
<keyword evidence="6" id="KW-0969">Cilium</keyword>
<dbReference type="InterPro" id="IPR009290">
    <property type="entry name" value="Radial_spoke_3"/>
</dbReference>
<evidence type="ECO:0000256" key="9">
    <source>
        <dbReference type="SAM" id="MobiDB-lite"/>
    </source>
</evidence>
<gene>
    <name evidence="10" type="ORF">CSSPTR1EN2_LOCUS3920</name>
</gene>
<proteinExistence type="inferred from homology"/>
<evidence type="ECO:0000256" key="1">
    <source>
        <dbReference type="ARBA" id="ARBA00004611"/>
    </source>
</evidence>
<dbReference type="EMBL" id="OZ019903">
    <property type="protein sequence ID" value="CAK9197329.1"/>
    <property type="molecule type" value="Genomic_DNA"/>
</dbReference>
<dbReference type="PANTHER" id="PTHR21648">
    <property type="entry name" value="FLAGELLAR RADIAL SPOKE PROTEIN 3"/>
    <property type="match status" value="1"/>
</dbReference>
<keyword evidence="11" id="KW-1185">Reference proteome</keyword>
<evidence type="ECO:0000256" key="7">
    <source>
        <dbReference type="ARBA" id="ARBA00023212"/>
    </source>
</evidence>
<keyword evidence="4" id="KW-0597">Phosphoprotein</keyword>
<evidence type="ECO:0000313" key="11">
    <source>
        <dbReference type="Proteomes" id="UP001497512"/>
    </source>
</evidence>
<keyword evidence="8" id="KW-0966">Cell projection</keyword>
<dbReference type="Proteomes" id="UP001497512">
    <property type="component" value="Chromosome 11"/>
</dbReference>
<accession>A0ABP0TIA8</accession>
<feature type="compositionally biased region" description="Basic and acidic residues" evidence="9">
    <location>
        <begin position="76"/>
        <end position="86"/>
    </location>
</feature>
<name>A0ABP0TIA8_9BRYO</name>
<comment type="similarity">
    <text evidence="2">Belongs to the flagellar radial spoke RSP3 family.</text>
</comment>